<protein>
    <recommendedName>
        <fullName evidence="3">histidine kinase</fullName>
        <ecNumber evidence="3">2.7.13.3</ecNumber>
    </recommendedName>
</protein>
<dbReference type="GO" id="GO:0000155">
    <property type="term" value="F:phosphorelay sensor kinase activity"/>
    <property type="evidence" value="ECO:0007669"/>
    <property type="project" value="InterPro"/>
</dbReference>
<feature type="domain" description="Histidine kinase" evidence="15">
    <location>
        <begin position="185"/>
        <end position="402"/>
    </location>
</feature>
<evidence type="ECO:0000256" key="12">
    <source>
        <dbReference type="ARBA" id="ARBA00023012"/>
    </source>
</evidence>
<reference evidence="17" key="2">
    <citation type="submission" date="2020-09" db="EMBL/GenBank/DDBJ databases">
        <authorList>
            <person name="Sun Q."/>
            <person name="Kim S."/>
        </authorList>
    </citation>
    <scope>NUCLEOTIDE SEQUENCE</scope>
    <source>
        <strain evidence="17">KCTC 12711</strain>
    </source>
</reference>
<keyword evidence="12" id="KW-0902">Two-component regulatory system</keyword>
<dbReference type="PRINTS" id="PR00344">
    <property type="entry name" value="BCTRLSENSOR"/>
</dbReference>
<comment type="catalytic activity">
    <reaction evidence="1">
        <text>ATP + protein L-histidine = ADP + protein N-phospho-L-histidine.</text>
        <dbReference type="EC" id="2.7.13.3"/>
    </reaction>
</comment>
<evidence type="ECO:0000256" key="7">
    <source>
        <dbReference type="ARBA" id="ARBA00022692"/>
    </source>
</evidence>
<keyword evidence="7 14" id="KW-0812">Transmembrane</keyword>
<keyword evidence="13 14" id="KW-0472">Membrane</keyword>
<keyword evidence="8" id="KW-0547">Nucleotide-binding</keyword>
<accession>A0A918VM95</accession>
<dbReference type="Proteomes" id="UP000614811">
    <property type="component" value="Unassembled WGS sequence"/>
</dbReference>
<dbReference type="SUPFAM" id="SSF55874">
    <property type="entry name" value="ATPase domain of HSP90 chaperone/DNA topoisomerase II/histidine kinase"/>
    <property type="match status" value="1"/>
</dbReference>
<evidence type="ECO:0000256" key="9">
    <source>
        <dbReference type="ARBA" id="ARBA00022777"/>
    </source>
</evidence>
<dbReference type="EC" id="2.7.13.3" evidence="3"/>
<dbReference type="InterPro" id="IPR003594">
    <property type="entry name" value="HATPase_dom"/>
</dbReference>
<dbReference type="InterPro" id="IPR004358">
    <property type="entry name" value="Sig_transdc_His_kin-like_C"/>
</dbReference>
<evidence type="ECO:0000259" key="16">
    <source>
        <dbReference type="PROSITE" id="PS50885"/>
    </source>
</evidence>
<dbReference type="SUPFAM" id="SSF47384">
    <property type="entry name" value="Homodimeric domain of signal transducing histidine kinase"/>
    <property type="match status" value="1"/>
</dbReference>
<evidence type="ECO:0000256" key="13">
    <source>
        <dbReference type="ARBA" id="ARBA00023136"/>
    </source>
</evidence>
<dbReference type="Gene3D" id="1.10.287.130">
    <property type="match status" value="1"/>
</dbReference>
<dbReference type="EMBL" id="BMXA01000002">
    <property type="protein sequence ID" value="GHA07318.1"/>
    <property type="molecule type" value="Genomic_DNA"/>
</dbReference>
<evidence type="ECO:0000256" key="1">
    <source>
        <dbReference type="ARBA" id="ARBA00000085"/>
    </source>
</evidence>
<evidence type="ECO:0000256" key="14">
    <source>
        <dbReference type="SAM" id="Phobius"/>
    </source>
</evidence>
<feature type="transmembrane region" description="Helical" evidence="14">
    <location>
        <begin position="16"/>
        <end position="36"/>
    </location>
</feature>
<dbReference type="Gene3D" id="6.10.340.10">
    <property type="match status" value="1"/>
</dbReference>
<keyword evidence="4" id="KW-1003">Cell membrane</keyword>
<dbReference type="PANTHER" id="PTHR45528:SF1">
    <property type="entry name" value="SENSOR HISTIDINE KINASE CPXA"/>
    <property type="match status" value="1"/>
</dbReference>
<dbReference type="GO" id="GO:0005886">
    <property type="term" value="C:plasma membrane"/>
    <property type="evidence" value="ECO:0007669"/>
    <property type="project" value="UniProtKB-SubCell"/>
</dbReference>
<dbReference type="RefSeq" id="WP_189399721.1">
    <property type="nucleotide sequence ID" value="NZ_BMXA01000002.1"/>
</dbReference>
<dbReference type="SMART" id="SM00388">
    <property type="entry name" value="HisKA"/>
    <property type="match status" value="1"/>
</dbReference>
<comment type="subcellular location">
    <subcellularLocation>
        <location evidence="2">Cell membrane</location>
        <topology evidence="2">Multi-pass membrane protein</topology>
    </subcellularLocation>
</comment>
<dbReference type="PANTHER" id="PTHR45528">
    <property type="entry name" value="SENSOR HISTIDINE KINASE CPXA"/>
    <property type="match status" value="1"/>
</dbReference>
<dbReference type="CDD" id="cd00082">
    <property type="entry name" value="HisKA"/>
    <property type="match status" value="1"/>
</dbReference>
<dbReference type="InterPro" id="IPR050398">
    <property type="entry name" value="HssS/ArlS-like"/>
</dbReference>
<name>A0A918VM95_9GAMM</name>
<dbReference type="Gene3D" id="3.30.565.10">
    <property type="entry name" value="Histidine kinase-like ATPase, C-terminal domain"/>
    <property type="match status" value="1"/>
</dbReference>
<feature type="transmembrane region" description="Helical" evidence="14">
    <location>
        <begin position="104"/>
        <end position="123"/>
    </location>
</feature>
<reference evidence="17" key="1">
    <citation type="journal article" date="2014" name="Int. J. Syst. Evol. Microbiol.">
        <title>Complete genome sequence of Corynebacterium casei LMG S-19264T (=DSM 44701T), isolated from a smear-ripened cheese.</title>
        <authorList>
            <consortium name="US DOE Joint Genome Institute (JGI-PGF)"/>
            <person name="Walter F."/>
            <person name="Albersmeier A."/>
            <person name="Kalinowski J."/>
            <person name="Ruckert C."/>
        </authorList>
    </citation>
    <scope>NUCLEOTIDE SEQUENCE</scope>
    <source>
        <strain evidence="17">KCTC 12711</strain>
    </source>
</reference>
<evidence type="ECO:0000313" key="17">
    <source>
        <dbReference type="EMBL" id="GHA07318.1"/>
    </source>
</evidence>
<evidence type="ECO:0000313" key="18">
    <source>
        <dbReference type="Proteomes" id="UP000614811"/>
    </source>
</evidence>
<evidence type="ECO:0000256" key="3">
    <source>
        <dbReference type="ARBA" id="ARBA00012438"/>
    </source>
</evidence>
<dbReference type="AlphaFoldDB" id="A0A918VM95"/>
<evidence type="ECO:0000256" key="2">
    <source>
        <dbReference type="ARBA" id="ARBA00004651"/>
    </source>
</evidence>
<dbReference type="Pfam" id="PF02518">
    <property type="entry name" value="HATPase_c"/>
    <property type="match status" value="1"/>
</dbReference>
<organism evidence="17 18">
    <name type="scientific">Arenicella chitinivorans</name>
    <dbReference type="NCBI Taxonomy" id="1329800"/>
    <lineage>
        <taxon>Bacteria</taxon>
        <taxon>Pseudomonadati</taxon>
        <taxon>Pseudomonadota</taxon>
        <taxon>Gammaproteobacteria</taxon>
        <taxon>Arenicellales</taxon>
        <taxon>Arenicellaceae</taxon>
        <taxon>Arenicella</taxon>
    </lineage>
</organism>
<sequence>MRTRNLSATIRQQLALAYLVISVPAFAFTILSLRALDHRIEQAQLSPIDGDQFALATTPRSAWLMSLGTWIRVNKLPLSISPRLDEANDNNTRVAYALSDVRTAVLYLRTCILFVGAFVIILLSQRLSRPLRDLNRAIELLSHDRLDQQVRISGARNFQEMGEGLEKLRVQLLTSEAQKTQFLQHISHEIKTPLTSIKEGSALLQDELLGPINDEQRSVTDILVKSSQELQLAIENLLDYNSAISAANPSDRSSVFLDTLVRTALARHQVSITQRNLTINSALEAIKSTVNKSQITSVFSNLISNAVKHSPEGGHLQLSLNLNDEGKAEFTIADQGHGISSHERARIFDAFFVGKQQTPSTLKGTGLGLSLVKRYVEAHDGRVECLNPRKGAAFRVVLNADSNSNSSGE</sequence>
<dbReference type="InterPro" id="IPR036097">
    <property type="entry name" value="HisK_dim/P_sf"/>
</dbReference>
<gene>
    <name evidence="17" type="ORF">GCM10008090_16440</name>
</gene>
<dbReference type="PROSITE" id="PS50885">
    <property type="entry name" value="HAMP"/>
    <property type="match status" value="1"/>
</dbReference>
<proteinExistence type="predicted"/>
<dbReference type="InterPro" id="IPR003660">
    <property type="entry name" value="HAMP_dom"/>
</dbReference>
<evidence type="ECO:0000259" key="15">
    <source>
        <dbReference type="PROSITE" id="PS50109"/>
    </source>
</evidence>
<keyword evidence="5" id="KW-0597">Phosphoprotein</keyword>
<dbReference type="GO" id="GO:0005524">
    <property type="term" value="F:ATP binding"/>
    <property type="evidence" value="ECO:0007669"/>
    <property type="project" value="UniProtKB-KW"/>
</dbReference>
<keyword evidence="10" id="KW-0067">ATP-binding</keyword>
<dbReference type="PROSITE" id="PS50109">
    <property type="entry name" value="HIS_KIN"/>
    <property type="match status" value="1"/>
</dbReference>
<dbReference type="InterPro" id="IPR036890">
    <property type="entry name" value="HATPase_C_sf"/>
</dbReference>
<evidence type="ECO:0000256" key="10">
    <source>
        <dbReference type="ARBA" id="ARBA00022840"/>
    </source>
</evidence>
<keyword evidence="11 14" id="KW-1133">Transmembrane helix</keyword>
<evidence type="ECO:0000256" key="6">
    <source>
        <dbReference type="ARBA" id="ARBA00022679"/>
    </source>
</evidence>
<dbReference type="SMART" id="SM00387">
    <property type="entry name" value="HATPase_c"/>
    <property type="match status" value="1"/>
</dbReference>
<dbReference type="InterPro" id="IPR003661">
    <property type="entry name" value="HisK_dim/P_dom"/>
</dbReference>
<evidence type="ECO:0000256" key="4">
    <source>
        <dbReference type="ARBA" id="ARBA00022475"/>
    </source>
</evidence>
<keyword evidence="18" id="KW-1185">Reference proteome</keyword>
<evidence type="ECO:0000256" key="11">
    <source>
        <dbReference type="ARBA" id="ARBA00022989"/>
    </source>
</evidence>
<comment type="caution">
    <text evidence="17">The sequence shown here is derived from an EMBL/GenBank/DDBJ whole genome shotgun (WGS) entry which is preliminary data.</text>
</comment>
<dbReference type="InterPro" id="IPR005467">
    <property type="entry name" value="His_kinase_dom"/>
</dbReference>
<keyword evidence="9" id="KW-0418">Kinase</keyword>
<dbReference type="Pfam" id="PF00512">
    <property type="entry name" value="HisKA"/>
    <property type="match status" value="1"/>
</dbReference>
<evidence type="ECO:0000256" key="8">
    <source>
        <dbReference type="ARBA" id="ARBA00022741"/>
    </source>
</evidence>
<keyword evidence="6" id="KW-0808">Transferase</keyword>
<evidence type="ECO:0000256" key="5">
    <source>
        <dbReference type="ARBA" id="ARBA00022553"/>
    </source>
</evidence>
<feature type="domain" description="HAMP" evidence="16">
    <location>
        <begin position="125"/>
        <end position="177"/>
    </location>
</feature>